<dbReference type="GO" id="GO:0005198">
    <property type="term" value="F:structural molecule activity"/>
    <property type="evidence" value="ECO:0007669"/>
    <property type="project" value="UniProtKB-UniRule"/>
</dbReference>
<dbReference type="PANTHER" id="PTHR42792">
    <property type="entry name" value="FLAGELLIN"/>
    <property type="match status" value="1"/>
</dbReference>
<evidence type="ECO:0000256" key="3">
    <source>
        <dbReference type="ARBA" id="ARBA00023143"/>
    </source>
</evidence>
<dbReference type="EMBL" id="PTJA01000001">
    <property type="protein sequence ID" value="PPK82991.1"/>
    <property type="molecule type" value="Genomic_DNA"/>
</dbReference>
<dbReference type="GO" id="GO:0009288">
    <property type="term" value="C:bacterial-type flagellum"/>
    <property type="evidence" value="ECO:0007669"/>
    <property type="project" value="UniProtKB-SubCell"/>
</dbReference>
<dbReference type="InterPro" id="IPR001492">
    <property type="entry name" value="Flagellin"/>
</dbReference>
<evidence type="ECO:0000313" key="8">
    <source>
        <dbReference type="Proteomes" id="UP000237749"/>
    </source>
</evidence>
<dbReference type="InterPro" id="IPR042187">
    <property type="entry name" value="Flagellin_C_sub2"/>
</dbReference>
<dbReference type="AlphaFoldDB" id="A0A2S6HXU6"/>
<protein>
    <recommendedName>
        <fullName evidence="2 4">Flagellin</fullName>
    </recommendedName>
</protein>
<dbReference type="Gene3D" id="1.20.1330.10">
    <property type="entry name" value="f41 fragment of flagellin, N-terminal domain"/>
    <property type="match status" value="2"/>
</dbReference>
<gene>
    <name evidence="7" type="ORF">BXY41_10147</name>
</gene>
<name>A0A2S6HXU6_9FIRM</name>
<evidence type="ECO:0000313" key="7">
    <source>
        <dbReference type="EMBL" id="PPK82991.1"/>
    </source>
</evidence>
<keyword evidence="7" id="KW-0969">Cilium</keyword>
<evidence type="ECO:0000256" key="1">
    <source>
        <dbReference type="ARBA" id="ARBA00005709"/>
    </source>
</evidence>
<reference evidence="7 8" key="1">
    <citation type="submission" date="2018-02" db="EMBL/GenBank/DDBJ databases">
        <title>Genomic Encyclopedia of Archaeal and Bacterial Type Strains, Phase II (KMG-II): from individual species to whole genera.</title>
        <authorList>
            <person name="Goeker M."/>
        </authorList>
    </citation>
    <scope>NUCLEOTIDE SEQUENCE [LARGE SCALE GENOMIC DNA]</scope>
    <source>
        <strain evidence="7 8">DSM 3808</strain>
    </source>
</reference>
<dbReference type="Gene3D" id="3.30.70.2120">
    <property type="match status" value="1"/>
</dbReference>
<keyword evidence="4" id="KW-0964">Secreted</keyword>
<evidence type="ECO:0000259" key="6">
    <source>
        <dbReference type="Pfam" id="PF00700"/>
    </source>
</evidence>
<dbReference type="InterPro" id="IPR001029">
    <property type="entry name" value="Flagellin_N"/>
</dbReference>
<feature type="domain" description="Flagellin N-terminal" evidence="5">
    <location>
        <begin position="3"/>
        <end position="140"/>
    </location>
</feature>
<dbReference type="RefSeq" id="WP_278321405.1">
    <property type="nucleotide sequence ID" value="NZ_PTJA01000001.1"/>
</dbReference>
<evidence type="ECO:0000259" key="5">
    <source>
        <dbReference type="Pfam" id="PF00669"/>
    </source>
</evidence>
<keyword evidence="7" id="KW-0966">Cell projection</keyword>
<feature type="domain" description="Flagellin C-terminal" evidence="6">
    <location>
        <begin position="632"/>
        <end position="716"/>
    </location>
</feature>
<dbReference type="PRINTS" id="PR00207">
    <property type="entry name" value="FLAGELLIN"/>
</dbReference>
<dbReference type="InterPro" id="IPR046358">
    <property type="entry name" value="Flagellin_C"/>
</dbReference>
<evidence type="ECO:0000256" key="2">
    <source>
        <dbReference type="ARBA" id="ARBA00020110"/>
    </source>
</evidence>
<dbReference type="Proteomes" id="UP000237749">
    <property type="component" value="Unassembled WGS sequence"/>
</dbReference>
<keyword evidence="8" id="KW-1185">Reference proteome</keyword>
<keyword evidence="7" id="KW-0282">Flagellum</keyword>
<comment type="subcellular location">
    <subcellularLocation>
        <location evidence="4">Secreted</location>
    </subcellularLocation>
    <subcellularLocation>
        <location evidence="4">Bacterial flagellum</location>
    </subcellularLocation>
</comment>
<dbReference type="SUPFAM" id="SSF64518">
    <property type="entry name" value="Phase 1 flagellin"/>
    <property type="match status" value="1"/>
</dbReference>
<sequence length="717" mass="74030">MRIQHNIAALNAYRQLGNNNNTVSKNLEKLSSGYRINRAGDDAAGLAISEKMRAQITGLETAQKNANDGISLVQTAEGALTEVHSMLNRMVELADQSANATYQDNVDRENLQKEVTSLKAEINRISDSTNFNGINLLDGSVNQTKAITTAAITVKTNPAETTKALGAFDKVTSGKKEAATAAVDYSAKLYVGNITNTNSAAKNLVFNYKDNTGADQTVKIEIAAGKGISTDNIADAFAGGPSGNISAVTDSGTAFAGGGEAGKFTDLYDVSADGNIITITAKADKTAAGTGEIVDGSKLGAVSVDVSDIDAADVAAATATLKEKYNGTTENPIGYGKLAGKETDYIKGQSASYQVASKELTLDLDSSNAGKSAHNRAVTVGDRTYVIQSSNAELKGLPTDSSERDKYTTVTVNDSDDADTVADKLAAAITAEESGTNNNGGYVASSATGGKITISESTSRGAVIRDDATKGATNATGIATAKQLTLVSASADTGNGTLATFDASKMTNGTSISVNGKNYTFVNKADEEVAEGDTKIVYSTSDTSEQLASKLADKLTEDGVTGASAQGAAVKLNESNLTKSASAQGAGLTLQIGDTADNFNRMSVKISSTSAKSLGIAGVDISTDSGATAAIAVIKNAINSVSSTRGDLGAIQNRLDHTINNLNVTSENMSAAESRVRDVDMAKEMMAYTKNNILVQASQSMLAQANQVPQGVLQLLK</sequence>
<comment type="similarity">
    <text evidence="1 4">Belongs to the bacterial flagellin family.</text>
</comment>
<comment type="caution">
    <text evidence="7">The sequence shown here is derived from an EMBL/GenBank/DDBJ whole genome shotgun (WGS) entry which is preliminary data.</text>
</comment>
<dbReference type="Pfam" id="PF00700">
    <property type="entry name" value="Flagellin_C"/>
    <property type="match status" value="1"/>
</dbReference>
<dbReference type="PANTHER" id="PTHR42792:SF2">
    <property type="entry name" value="FLAGELLIN"/>
    <property type="match status" value="1"/>
</dbReference>
<organism evidence="7 8">
    <name type="scientific">Lacrimispora xylanisolvens</name>
    <dbReference type="NCBI Taxonomy" id="384636"/>
    <lineage>
        <taxon>Bacteria</taxon>
        <taxon>Bacillati</taxon>
        <taxon>Bacillota</taxon>
        <taxon>Clostridia</taxon>
        <taxon>Lachnospirales</taxon>
        <taxon>Lachnospiraceae</taxon>
        <taxon>Lacrimispora</taxon>
    </lineage>
</organism>
<proteinExistence type="inferred from homology"/>
<evidence type="ECO:0000256" key="4">
    <source>
        <dbReference type="RuleBase" id="RU362073"/>
    </source>
</evidence>
<dbReference type="Pfam" id="PF00669">
    <property type="entry name" value="Flagellin_N"/>
    <property type="match status" value="1"/>
</dbReference>
<keyword evidence="3 4" id="KW-0975">Bacterial flagellum</keyword>
<accession>A0A2S6HXU6</accession>
<dbReference type="Gene3D" id="6.10.10.10">
    <property type="entry name" value="Flagellar export chaperone, C-terminal domain"/>
    <property type="match status" value="1"/>
</dbReference>
<comment type="function">
    <text evidence="4">Flagellin is the subunit protein which polymerizes to form the filaments of bacterial flagella.</text>
</comment>
<dbReference type="GO" id="GO:0005576">
    <property type="term" value="C:extracellular region"/>
    <property type="evidence" value="ECO:0007669"/>
    <property type="project" value="UniProtKB-SubCell"/>
</dbReference>